<evidence type="ECO:0000313" key="1">
    <source>
        <dbReference type="EMBL" id="ENX55379.1"/>
    </source>
</evidence>
<dbReference type="Proteomes" id="UP000013084">
    <property type="component" value="Unassembled WGS sequence"/>
</dbReference>
<evidence type="ECO:0000313" key="2">
    <source>
        <dbReference type="Proteomes" id="UP000013084"/>
    </source>
</evidence>
<comment type="caution">
    <text evidence="1">The sequence shown here is derived from an EMBL/GenBank/DDBJ whole genome shotgun (WGS) entry which is preliminary data.</text>
</comment>
<dbReference type="RefSeq" id="WP_005205261.1">
    <property type="nucleotide sequence ID" value="NZ_KB850072.1"/>
</dbReference>
<proteinExistence type="predicted"/>
<gene>
    <name evidence="1" type="ORF">F902_03449</name>
</gene>
<name>N9RBI4_9GAMM</name>
<dbReference type="PATRIC" id="fig|1217700.3.peg.3352"/>
<organism evidence="1 2">
    <name type="scientific">Acinetobacter higginsii</name>
    <dbReference type="NCBI Taxonomy" id="70347"/>
    <lineage>
        <taxon>Bacteria</taxon>
        <taxon>Pseudomonadati</taxon>
        <taxon>Pseudomonadota</taxon>
        <taxon>Gammaproteobacteria</taxon>
        <taxon>Moraxellales</taxon>
        <taxon>Moraxellaceae</taxon>
        <taxon>Acinetobacter</taxon>
    </lineage>
</organism>
<dbReference type="AlphaFoldDB" id="N9RBI4"/>
<keyword evidence="2" id="KW-1185">Reference proteome</keyword>
<reference evidence="1 2" key="1">
    <citation type="submission" date="2013-02" db="EMBL/GenBank/DDBJ databases">
        <title>The Genome Sequence of Acinetobacter sp. CIP 70.18.</title>
        <authorList>
            <consortium name="The Broad Institute Genome Sequencing Platform"/>
            <consortium name="The Broad Institute Genome Sequencing Center for Infectious Disease"/>
            <person name="Cerqueira G."/>
            <person name="Feldgarden M."/>
            <person name="Courvalin P."/>
            <person name="Perichon B."/>
            <person name="Grillot-Courvalin C."/>
            <person name="Clermont D."/>
            <person name="Rocha E."/>
            <person name="Yoon E.-J."/>
            <person name="Nemec A."/>
            <person name="Walker B."/>
            <person name="Young S.K."/>
            <person name="Zeng Q."/>
            <person name="Gargeya S."/>
            <person name="Fitzgerald M."/>
            <person name="Haas B."/>
            <person name="Abouelleil A."/>
            <person name="Alvarado L."/>
            <person name="Arachchi H.M."/>
            <person name="Berlin A.M."/>
            <person name="Chapman S.B."/>
            <person name="Dewar J."/>
            <person name="Goldberg J."/>
            <person name="Griggs A."/>
            <person name="Gujja S."/>
            <person name="Hansen M."/>
            <person name="Howarth C."/>
            <person name="Imamovic A."/>
            <person name="Larimer J."/>
            <person name="McCowan C."/>
            <person name="Murphy C."/>
            <person name="Neiman D."/>
            <person name="Pearson M."/>
            <person name="Priest M."/>
            <person name="Roberts A."/>
            <person name="Saif S."/>
            <person name="Shea T."/>
            <person name="Sisk P."/>
            <person name="Sykes S."/>
            <person name="Wortman J."/>
            <person name="Nusbaum C."/>
            <person name="Birren B."/>
        </authorList>
    </citation>
    <scope>NUCLEOTIDE SEQUENCE [LARGE SCALE GENOMIC DNA]</scope>
    <source>
        <strain evidence="1 2">CIP 70.18</strain>
    </source>
</reference>
<dbReference type="HOGENOM" id="CLU_3228279_0_0_6"/>
<sequence length="43" mass="5002">MSVLNFKNKIVWLLENNGSDEDVDNVLNDYINEGGREMKFINL</sequence>
<dbReference type="EMBL" id="APRN01000040">
    <property type="protein sequence ID" value="ENX55379.1"/>
    <property type="molecule type" value="Genomic_DNA"/>
</dbReference>
<accession>N9RBI4</accession>
<protein>
    <submittedName>
        <fullName evidence="1">Uncharacterized protein</fullName>
    </submittedName>
</protein>